<evidence type="ECO:0000313" key="2">
    <source>
        <dbReference type="EMBL" id="KAL3651626.1"/>
    </source>
</evidence>
<dbReference type="InterPro" id="IPR032739">
    <property type="entry name" value="MRNIP"/>
</dbReference>
<dbReference type="PANTHER" id="PTHR15863:SF2">
    <property type="entry name" value="MRN COMPLEX-INTERACTING PROTEIN"/>
    <property type="match status" value="1"/>
</dbReference>
<dbReference type="Proteomes" id="UP001632038">
    <property type="component" value="Unassembled WGS sequence"/>
</dbReference>
<feature type="compositionally biased region" description="Basic and acidic residues" evidence="1">
    <location>
        <begin position="36"/>
        <end position="46"/>
    </location>
</feature>
<protein>
    <submittedName>
        <fullName evidence="2">Uncharacterized protein</fullName>
    </submittedName>
</protein>
<evidence type="ECO:0000256" key="1">
    <source>
        <dbReference type="SAM" id="MobiDB-lite"/>
    </source>
</evidence>
<proteinExistence type="predicted"/>
<keyword evidence="3" id="KW-1185">Reference proteome</keyword>
<name>A0ABD3EEN4_9LAMI</name>
<sequence>MARDVRVFVQSFNMSRQLSDQKLSPSEEIESFDSQSQDRKAKRNDWSEYVDDQDEHVGNFNNDKVDSEFEPMVVTEIPKAMFKKSKLKDYSSNGVWLRKVV</sequence>
<evidence type="ECO:0000313" key="3">
    <source>
        <dbReference type="Proteomes" id="UP001632038"/>
    </source>
</evidence>
<organism evidence="2 3">
    <name type="scientific">Castilleja foliolosa</name>
    <dbReference type="NCBI Taxonomy" id="1961234"/>
    <lineage>
        <taxon>Eukaryota</taxon>
        <taxon>Viridiplantae</taxon>
        <taxon>Streptophyta</taxon>
        <taxon>Embryophyta</taxon>
        <taxon>Tracheophyta</taxon>
        <taxon>Spermatophyta</taxon>
        <taxon>Magnoliopsida</taxon>
        <taxon>eudicotyledons</taxon>
        <taxon>Gunneridae</taxon>
        <taxon>Pentapetalae</taxon>
        <taxon>asterids</taxon>
        <taxon>lamiids</taxon>
        <taxon>Lamiales</taxon>
        <taxon>Orobanchaceae</taxon>
        <taxon>Pedicularideae</taxon>
        <taxon>Castillejinae</taxon>
        <taxon>Castilleja</taxon>
    </lineage>
</organism>
<gene>
    <name evidence="2" type="ORF">CASFOL_004628</name>
</gene>
<accession>A0ABD3EEN4</accession>
<reference evidence="3" key="1">
    <citation type="journal article" date="2024" name="IScience">
        <title>Strigolactones Initiate the Formation of Haustorium-like Structures in Castilleja.</title>
        <authorList>
            <person name="Buerger M."/>
            <person name="Peterson D."/>
            <person name="Chory J."/>
        </authorList>
    </citation>
    <scope>NUCLEOTIDE SEQUENCE [LARGE SCALE GENOMIC DNA]</scope>
</reference>
<dbReference type="PANTHER" id="PTHR15863">
    <property type="entry name" value="MRN COMPLEX-INTERACTING PROTEIN"/>
    <property type="match status" value="1"/>
</dbReference>
<comment type="caution">
    <text evidence="2">The sequence shown here is derived from an EMBL/GenBank/DDBJ whole genome shotgun (WGS) entry which is preliminary data.</text>
</comment>
<dbReference type="AlphaFoldDB" id="A0ABD3EEN4"/>
<dbReference type="EMBL" id="JAVIJP010000006">
    <property type="protein sequence ID" value="KAL3651626.1"/>
    <property type="molecule type" value="Genomic_DNA"/>
</dbReference>
<feature type="region of interest" description="Disordered" evidence="1">
    <location>
        <begin position="19"/>
        <end position="63"/>
    </location>
</feature>